<proteinExistence type="inferred from homology"/>
<dbReference type="PANTHER" id="PTHR11937">
    <property type="entry name" value="ACTIN"/>
    <property type="match status" value="1"/>
</dbReference>
<comment type="similarity">
    <text evidence="1">Belongs to the actin family.</text>
</comment>
<reference evidence="2" key="2">
    <citation type="submission" date="2023-06" db="EMBL/GenBank/DDBJ databases">
        <authorList>
            <consortium name="Lawrence Berkeley National Laboratory"/>
            <person name="Haridas S."/>
            <person name="Hensen N."/>
            <person name="Bonometti L."/>
            <person name="Westerberg I."/>
            <person name="Brannstrom I.O."/>
            <person name="Guillou S."/>
            <person name="Cros-Aarteil S."/>
            <person name="Calhoun S."/>
            <person name="Kuo A."/>
            <person name="Mondo S."/>
            <person name="Pangilinan J."/>
            <person name="Riley R."/>
            <person name="LaButti K."/>
            <person name="Andreopoulos B."/>
            <person name="Lipzen A."/>
            <person name="Chen C."/>
            <person name="Yanf M."/>
            <person name="Daum C."/>
            <person name="Ng V."/>
            <person name="Clum A."/>
            <person name="Steindorff A."/>
            <person name="Ohm R."/>
            <person name="Martin F."/>
            <person name="Silar P."/>
            <person name="Natvig D."/>
            <person name="Lalanne C."/>
            <person name="Gautier V."/>
            <person name="Ament-velasquez S.L."/>
            <person name="Kruys A."/>
            <person name="Hutchinson M.I."/>
            <person name="Powell A.J."/>
            <person name="Barry K."/>
            <person name="Miller A.N."/>
            <person name="Grigoriev I.V."/>
            <person name="Debuchy R."/>
            <person name="Gladieux P."/>
            <person name="Thoren M.H."/>
            <person name="Johannesson H."/>
        </authorList>
    </citation>
    <scope>NUCLEOTIDE SEQUENCE</scope>
    <source>
        <strain evidence="2">CBS 232.78</strain>
    </source>
</reference>
<dbReference type="Proteomes" id="UP001285441">
    <property type="component" value="Unassembled WGS sequence"/>
</dbReference>
<accession>A0AAE0U490</accession>
<dbReference type="FunFam" id="3.30.420.40:FF:000050">
    <property type="entry name" value="Actin, alpha skeletal muscle"/>
    <property type="match status" value="1"/>
</dbReference>
<evidence type="ECO:0000313" key="3">
    <source>
        <dbReference type="Proteomes" id="UP001285441"/>
    </source>
</evidence>
<dbReference type="EMBL" id="JAULSW010000002">
    <property type="protein sequence ID" value="KAK3390351.1"/>
    <property type="molecule type" value="Genomic_DNA"/>
</dbReference>
<comment type="caution">
    <text evidence="2">The sequence shown here is derived from an EMBL/GenBank/DDBJ whole genome shotgun (WGS) entry which is preliminary data.</text>
</comment>
<dbReference type="PRINTS" id="PR00190">
    <property type="entry name" value="ACTIN"/>
</dbReference>
<dbReference type="Pfam" id="PF00022">
    <property type="entry name" value="Actin"/>
    <property type="match status" value="1"/>
</dbReference>
<dbReference type="SMART" id="SM00268">
    <property type="entry name" value="ACTIN"/>
    <property type="match status" value="1"/>
</dbReference>
<dbReference type="InterPro" id="IPR043129">
    <property type="entry name" value="ATPase_NBD"/>
</dbReference>
<dbReference type="InterPro" id="IPR004000">
    <property type="entry name" value="Actin"/>
</dbReference>
<evidence type="ECO:0000256" key="1">
    <source>
        <dbReference type="RuleBase" id="RU000487"/>
    </source>
</evidence>
<dbReference type="Gene3D" id="3.30.420.40">
    <property type="match status" value="2"/>
</dbReference>
<organism evidence="2 3">
    <name type="scientific">Podospora didyma</name>
    <dbReference type="NCBI Taxonomy" id="330526"/>
    <lineage>
        <taxon>Eukaryota</taxon>
        <taxon>Fungi</taxon>
        <taxon>Dikarya</taxon>
        <taxon>Ascomycota</taxon>
        <taxon>Pezizomycotina</taxon>
        <taxon>Sordariomycetes</taxon>
        <taxon>Sordariomycetidae</taxon>
        <taxon>Sordariales</taxon>
        <taxon>Podosporaceae</taxon>
        <taxon>Podospora</taxon>
    </lineage>
</organism>
<protein>
    <submittedName>
        <fullName evidence="2">Actin</fullName>
    </submittedName>
</protein>
<gene>
    <name evidence="2" type="ORF">B0H63DRAFT_465328</name>
</gene>
<name>A0AAE0U490_9PEZI</name>
<reference evidence="2" key="1">
    <citation type="journal article" date="2023" name="Mol. Phylogenet. Evol.">
        <title>Genome-scale phylogeny and comparative genomics of the fungal order Sordariales.</title>
        <authorList>
            <person name="Hensen N."/>
            <person name="Bonometti L."/>
            <person name="Westerberg I."/>
            <person name="Brannstrom I.O."/>
            <person name="Guillou S."/>
            <person name="Cros-Aarteil S."/>
            <person name="Calhoun S."/>
            <person name="Haridas S."/>
            <person name="Kuo A."/>
            <person name="Mondo S."/>
            <person name="Pangilinan J."/>
            <person name="Riley R."/>
            <person name="LaButti K."/>
            <person name="Andreopoulos B."/>
            <person name="Lipzen A."/>
            <person name="Chen C."/>
            <person name="Yan M."/>
            <person name="Daum C."/>
            <person name="Ng V."/>
            <person name="Clum A."/>
            <person name="Steindorff A."/>
            <person name="Ohm R.A."/>
            <person name="Martin F."/>
            <person name="Silar P."/>
            <person name="Natvig D.O."/>
            <person name="Lalanne C."/>
            <person name="Gautier V."/>
            <person name="Ament-Velasquez S.L."/>
            <person name="Kruys A."/>
            <person name="Hutchinson M.I."/>
            <person name="Powell A.J."/>
            <person name="Barry K."/>
            <person name="Miller A.N."/>
            <person name="Grigoriev I.V."/>
            <person name="Debuchy R."/>
            <person name="Gladieux P."/>
            <person name="Hiltunen Thoren M."/>
            <person name="Johannesson H."/>
        </authorList>
    </citation>
    <scope>NUCLEOTIDE SEQUENCE</scope>
    <source>
        <strain evidence="2">CBS 232.78</strain>
    </source>
</reference>
<dbReference type="SUPFAM" id="SSF53067">
    <property type="entry name" value="Actin-like ATPase domain"/>
    <property type="match status" value="2"/>
</dbReference>
<dbReference type="AlphaFoldDB" id="A0AAE0U490"/>
<keyword evidence="3" id="KW-1185">Reference proteome</keyword>
<evidence type="ECO:0000313" key="2">
    <source>
        <dbReference type="EMBL" id="KAK3390351.1"/>
    </source>
</evidence>
<dbReference type="Gene3D" id="3.90.640.10">
    <property type="entry name" value="Actin, Chain A, domain 4"/>
    <property type="match status" value="1"/>
</dbReference>
<sequence>MSSPSSSERVLIIDTGSYTTKSGFGGDTAPVSEIPSLVARPRHVMPCMLPYNPSRKDIYVGPEIEENLNRQLVLNVTSMLQGDNVRSWDDLEKVWHYVFDNELKAARDDNGWNLLHPVIMTEPTGWGIRDREKLAITLFETFECPALFSSTAAPLALYTCGRNTGLVIDSGHCATDVVPVYEGFPLRHAAEQFNVAGKDVGSYLQSLLAGRYLNLLGDKTHREEDLVRDIKETMCRVSPDFYSELIGGGGSEPKSYHLPDGRALAIRDEAFRAPEPIFTPLLGLHTAVLRAVEKSNSHLRSDLFQNIVLAGGNTLFPGFENRLQVELDATIPPSSIRAEIVTPPNPKYAAWRGASMLSVLSSFRNMCIPYEKYNEYGPVLVRRMCLGVGQTSENHRWL</sequence>